<sequence length="609" mass="66279">MTAAVDSVLFYAKVVKIGTDGSILARNVYVTSSALLVCLPAGGITRTVSLASVLELEVAKVGMTGKSRCTIHVSGESPLVLDFADQNEADDFAEAVSTAASNVRVVHVAGTPVRAKHAKLDVPQSASRGVRFVDPPALPEPSSSFASSLAAVNNRRHQLSSSTSSVGPGSFATTQTFAKPSEALDMVGRRPALGLTANSACGNIENLKAPPEGHASPFCRETFYDLQRVGSQDGIATSTGADDLKHPTGSSLYASDITRLVTTPHDKISEHNISLLQENEGHETTQHTAAALHLHPDLPANLRLRLSTDLELQKQTVSRLNSELQEKNAFIDDLKTALRSQEAVFQEMLRSTEQQRLMERAKNELEKQVEVLRAEVKHWENLSKQRESEYKKELATKLAELHESHTKEVEAVHEAFAHYDAEMEEYVLSLLKDMERDACNWGKQEQVLQRQIEIQQQEIAALTGALASRRVVVPDPITSSSAVAADEAEKDAGGAADRLDGNGKVSPLRCGQETARLSRRPIPSAITMPALEQRLASLEEERARLRLGEKLRRYAHRRSYETAGMCFGGGKNREGQHERDRLEAEVGAGVSSLLVSSGEPRAARSRAIL</sequence>
<keyword evidence="4" id="KW-1185">Reference proteome</keyword>
<feature type="region of interest" description="Disordered" evidence="2">
    <location>
        <begin position="481"/>
        <end position="505"/>
    </location>
</feature>
<reference evidence="3 4" key="1">
    <citation type="submission" date="2013-07" db="EMBL/GenBank/DDBJ databases">
        <authorList>
            <person name="Stoco P.H."/>
            <person name="Wagner G."/>
            <person name="Gerber A."/>
            <person name="Zaha A."/>
            <person name="Thompson C."/>
            <person name="Bartholomeu D.C."/>
            <person name="Luckemeyer D.D."/>
            <person name="Bahia D."/>
            <person name="Loreto E."/>
            <person name="Prestes E.B."/>
            <person name="Lima F.M."/>
            <person name="Rodrigues-Luiz G."/>
            <person name="Vallejo G.A."/>
            <person name="Filho J.F."/>
            <person name="Monteiro K.M."/>
            <person name="Tyler K.M."/>
            <person name="de Almeida L.G."/>
            <person name="Ortiz M.F."/>
            <person name="Siervo M.A."/>
            <person name="de Moraes M.H."/>
            <person name="Cunha O.L."/>
            <person name="Mendonca-Neto R."/>
            <person name="Silva R."/>
            <person name="Teixeira S.M."/>
            <person name="Murta S.M."/>
            <person name="Sincero T.C."/>
            <person name="Mendes T.A."/>
            <person name="Urmenyi T.P."/>
            <person name="Silva V.G."/>
            <person name="da Rocha W.D."/>
            <person name="Andersson B."/>
            <person name="Romanha A.J."/>
            <person name="Steindel M."/>
            <person name="de Vasconcelos A.T."/>
            <person name="Grisard E.C."/>
        </authorList>
    </citation>
    <scope>NUCLEOTIDE SEQUENCE [LARGE SCALE GENOMIC DNA]</scope>
    <source>
        <strain evidence="3 4">SC58</strain>
    </source>
</reference>
<accession>A0A061IXY1</accession>
<dbReference type="EMBL" id="AUPL01004786">
    <property type="protein sequence ID" value="ESL07524.1"/>
    <property type="molecule type" value="Genomic_DNA"/>
</dbReference>
<comment type="caution">
    <text evidence="3">The sequence shown here is derived from an EMBL/GenBank/DDBJ whole genome shotgun (WGS) entry which is preliminary data.</text>
</comment>
<keyword evidence="1" id="KW-0175">Coiled coil</keyword>
<evidence type="ECO:0000313" key="4">
    <source>
        <dbReference type="Proteomes" id="UP000031737"/>
    </source>
</evidence>
<dbReference type="Proteomes" id="UP000031737">
    <property type="component" value="Unassembled WGS sequence"/>
</dbReference>
<evidence type="ECO:0000256" key="1">
    <source>
        <dbReference type="SAM" id="Coils"/>
    </source>
</evidence>
<name>A0A061IXY1_TRYRA</name>
<evidence type="ECO:0000256" key="2">
    <source>
        <dbReference type="SAM" id="MobiDB-lite"/>
    </source>
</evidence>
<protein>
    <submittedName>
        <fullName evidence="3">Uncharacterized protein</fullName>
    </submittedName>
</protein>
<dbReference type="AlphaFoldDB" id="A0A061IXY1"/>
<dbReference type="VEuPathDB" id="TriTrypDB:TRSC58_04786"/>
<organism evidence="3 4">
    <name type="scientific">Trypanosoma rangeli SC58</name>
    <dbReference type="NCBI Taxonomy" id="429131"/>
    <lineage>
        <taxon>Eukaryota</taxon>
        <taxon>Discoba</taxon>
        <taxon>Euglenozoa</taxon>
        <taxon>Kinetoplastea</taxon>
        <taxon>Metakinetoplastina</taxon>
        <taxon>Trypanosomatida</taxon>
        <taxon>Trypanosomatidae</taxon>
        <taxon>Trypanosoma</taxon>
        <taxon>Herpetosoma</taxon>
    </lineage>
</organism>
<proteinExistence type="predicted"/>
<gene>
    <name evidence="3" type="ORF">TRSC58_04786</name>
</gene>
<dbReference type="OrthoDB" id="266967at2759"/>
<feature type="coiled-coil region" evidence="1">
    <location>
        <begin position="348"/>
        <end position="382"/>
    </location>
</feature>
<evidence type="ECO:0000313" key="3">
    <source>
        <dbReference type="EMBL" id="ESL07524.1"/>
    </source>
</evidence>